<dbReference type="Gene3D" id="2.60.40.3800">
    <property type="match status" value="1"/>
</dbReference>
<reference evidence="4 5" key="1">
    <citation type="submission" date="2019-08" db="EMBL/GenBank/DDBJ databases">
        <title>Complete genome sequence of Candidatus Uab amorphum.</title>
        <authorList>
            <person name="Shiratori T."/>
            <person name="Suzuki S."/>
            <person name="Kakizawa Y."/>
            <person name="Ishida K."/>
        </authorList>
    </citation>
    <scope>NUCLEOTIDE SEQUENCE [LARGE SCALE GENOMIC DNA]</scope>
    <source>
        <strain evidence="4 5">SRT547</strain>
    </source>
</reference>
<organism evidence="4 5">
    <name type="scientific">Uabimicrobium amorphum</name>
    <dbReference type="NCBI Taxonomy" id="2596890"/>
    <lineage>
        <taxon>Bacteria</taxon>
        <taxon>Pseudomonadati</taxon>
        <taxon>Planctomycetota</taxon>
        <taxon>Candidatus Uabimicrobiia</taxon>
        <taxon>Candidatus Uabimicrobiales</taxon>
        <taxon>Candidatus Uabimicrobiaceae</taxon>
        <taxon>Candidatus Uabimicrobium</taxon>
    </lineage>
</organism>
<evidence type="ECO:0000259" key="3">
    <source>
        <dbReference type="Pfam" id="PF08126"/>
    </source>
</evidence>
<gene>
    <name evidence="4" type="ORF">UABAM_05633</name>
</gene>
<sequence length="604" mass="68040">MKKYLILLLVPFISALFADEIFLSRTTEETNTKIVSEDMSSEIGSTTIRFHIKSVFTEEVETAKGKFTRLYVPGCFNTNQEGTPKLPVASRLVEVPYGCEVTAKIESSVEREFDLAAIGIHSPISPYQPSVCKQDEESEYKFNPVAYATKYSKTSPLRVKEVGIMHNYRIILLQMQLANYSPADNKIKFYNNIVVKLTYNKLDMNKVSAFKQKYSSRSFDVLTTRVLTSKKMARFSRDRAPLKYVIVSDPMFKNSLQRFISHKEKMGYTVVTAYTDKVGKTPEQIKSFIQKEYDNPSDGIIPSFLLLVGDNEQIPAWKATQGAFITDLYYSLLKGEDFIPDVLAGRFSAKTINDLEPQIDKTIVYENAQTLDNEYLNRILMVAGWDPHFTQKRGVPHLRYALKYYLTAKGGYKNVKDSTFLSTGSQQNVAAIKNAFDRGVGVFNYTAHGVEDGFVDPEMKNSDIKNLANFSMYPVVIANCCLTGAFDTDACFAEAMVRAKDKGAVAFVGASSFTFWDEDLWWGVGYTSITSNIEKGLPPLRSDTGTGAYDYSFQKLKEFTNSGMMLTGNMAVQEANSFLTKYYFEVYHLFGDPGISTFWAKAGK</sequence>
<dbReference type="InterPro" id="IPR029031">
    <property type="entry name" value="Gingipain_N_sf"/>
</dbReference>
<dbReference type="KEGG" id="uam:UABAM_05633"/>
<evidence type="ECO:0000256" key="1">
    <source>
        <dbReference type="ARBA" id="ARBA00022729"/>
    </source>
</evidence>
<feature type="domain" description="Gingipain" evidence="2">
    <location>
        <begin position="244"/>
        <end position="595"/>
    </location>
</feature>
<evidence type="ECO:0000313" key="5">
    <source>
        <dbReference type="Proteomes" id="UP000326354"/>
    </source>
</evidence>
<dbReference type="SUPFAM" id="SSF52129">
    <property type="entry name" value="Caspase-like"/>
    <property type="match status" value="1"/>
</dbReference>
<dbReference type="Pfam" id="PF01364">
    <property type="entry name" value="Peptidase_C25"/>
    <property type="match status" value="1"/>
</dbReference>
<name>A0A5S9IU65_UABAM</name>
<accession>A0A5S9IU65</accession>
<dbReference type="Proteomes" id="UP000326354">
    <property type="component" value="Chromosome"/>
</dbReference>
<keyword evidence="5" id="KW-1185">Reference proteome</keyword>
<dbReference type="Pfam" id="PF08126">
    <property type="entry name" value="Propeptide_C25"/>
    <property type="match status" value="1"/>
</dbReference>
<dbReference type="GO" id="GO:0004197">
    <property type="term" value="F:cysteine-type endopeptidase activity"/>
    <property type="evidence" value="ECO:0007669"/>
    <property type="project" value="InterPro"/>
</dbReference>
<feature type="domain" description="Gingipain propeptide" evidence="3">
    <location>
        <begin position="40"/>
        <end position="201"/>
    </location>
</feature>
<evidence type="ECO:0000259" key="2">
    <source>
        <dbReference type="Pfam" id="PF01364"/>
    </source>
</evidence>
<dbReference type="AlphaFoldDB" id="A0A5S9IU65"/>
<proteinExistence type="predicted"/>
<dbReference type="InterPro" id="IPR038490">
    <property type="entry name" value="Gingipain_propep_sf"/>
</dbReference>
<dbReference type="EMBL" id="AP019860">
    <property type="protein sequence ID" value="BBM87230.1"/>
    <property type="molecule type" value="Genomic_DNA"/>
</dbReference>
<dbReference type="GO" id="GO:0006508">
    <property type="term" value="P:proteolysis"/>
    <property type="evidence" value="ECO:0007669"/>
    <property type="project" value="InterPro"/>
</dbReference>
<dbReference type="InterPro" id="IPR012600">
    <property type="entry name" value="Propeptide_C25"/>
</dbReference>
<dbReference type="InterPro" id="IPR029030">
    <property type="entry name" value="Caspase-like_dom_sf"/>
</dbReference>
<keyword evidence="1" id="KW-0732">Signal</keyword>
<dbReference type="Gene3D" id="3.40.50.10390">
    <property type="entry name" value="Gingipain r, domain 1"/>
    <property type="match status" value="1"/>
</dbReference>
<dbReference type="OrthoDB" id="5294031at2"/>
<dbReference type="RefSeq" id="WP_151971256.1">
    <property type="nucleotide sequence ID" value="NZ_AP019860.1"/>
</dbReference>
<dbReference type="InterPro" id="IPR001769">
    <property type="entry name" value="Gingipain"/>
</dbReference>
<dbReference type="Gene3D" id="3.40.50.1460">
    <property type="match status" value="1"/>
</dbReference>
<protein>
    <submittedName>
        <fullName evidence="4">Lys-gingipain W83</fullName>
    </submittedName>
</protein>
<evidence type="ECO:0000313" key="4">
    <source>
        <dbReference type="EMBL" id="BBM87230.1"/>
    </source>
</evidence>